<proteinExistence type="predicted"/>
<dbReference type="Proteomes" id="UP000234166">
    <property type="component" value="Unassembled WGS sequence"/>
</dbReference>
<feature type="compositionally biased region" description="Low complexity" evidence="1">
    <location>
        <begin position="168"/>
        <end position="187"/>
    </location>
</feature>
<evidence type="ECO:0000256" key="1">
    <source>
        <dbReference type="SAM" id="MobiDB-lite"/>
    </source>
</evidence>
<evidence type="ECO:0000313" key="3">
    <source>
        <dbReference type="Proteomes" id="UP000234166"/>
    </source>
</evidence>
<dbReference type="RefSeq" id="WP_125825506.1">
    <property type="nucleotide sequence ID" value="NZ_CP012048.1"/>
</dbReference>
<feature type="region of interest" description="Disordered" evidence="1">
    <location>
        <begin position="158"/>
        <end position="205"/>
    </location>
</feature>
<feature type="region of interest" description="Disordered" evidence="1">
    <location>
        <begin position="1"/>
        <end position="34"/>
    </location>
</feature>
<dbReference type="EMBL" id="OCYS01000087">
    <property type="protein sequence ID" value="SON88065.1"/>
    <property type="molecule type" value="Genomic_DNA"/>
</dbReference>
<comment type="caution">
    <text evidence="2">The sequence shown here is derived from an EMBL/GenBank/DDBJ whole genome shotgun (WGS) entry which is preliminary data.</text>
</comment>
<organism evidence="2 3">
    <name type="scientific">Xanthomonas campestris pv. phaseoli</name>
    <dbReference type="NCBI Taxonomy" id="317013"/>
    <lineage>
        <taxon>Bacteria</taxon>
        <taxon>Pseudomonadati</taxon>
        <taxon>Pseudomonadota</taxon>
        <taxon>Gammaproteobacteria</taxon>
        <taxon>Lysobacterales</taxon>
        <taxon>Lysobacteraceae</taxon>
        <taxon>Xanthomonas</taxon>
    </lineage>
</organism>
<reference evidence="2 3" key="1">
    <citation type="submission" date="2017-10" db="EMBL/GenBank/DDBJ databases">
        <authorList>
            <person name="Regsiter A."/>
            <person name="William W."/>
        </authorList>
    </citation>
    <scope>NUCLEOTIDE SEQUENCE [LARGE SCALE GENOMIC DNA]</scope>
    <source>
        <strain evidence="2 3">CFBP7430</strain>
    </source>
</reference>
<feature type="compositionally biased region" description="Basic and acidic residues" evidence="1">
    <location>
        <begin position="194"/>
        <end position="205"/>
    </location>
</feature>
<sequence length="289" mass="31451">MTPNKEQRETPAGQGGGDAAMREGSPEKVSRSNGMEIVRAPRKGQFEIIPHTVLRDSRLSYRARGVLVRLLSNADGYRMSAIDLAREGPEGRDAIYNALSELERAGYLLRRRQQDAKGRWRTQGFVTDTPFAFEWTNSSADDGFSGVGNPVIGDPGIGEPAAGHSGVNSTTTKTSTNSFTKTSTSTNQHMIGSAKERKDGSGKGRPEVMHGLYCFGDRDRGQIAELVREFGVSSVERAARHVTKLDSRGRKVAFVSEARHWLGNNGNSAAKHLTDIAEMLGRSMSIESP</sequence>
<evidence type="ECO:0000313" key="2">
    <source>
        <dbReference type="EMBL" id="SON88065.1"/>
    </source>
</evidence>
<feature type="compositionally biased region" description="Basic and acidic residues" evidence="1">
    <location>
        <begin position="20"/>
        <end position="30"/>
    </location>
</feature>
<name>A0AB38DZM9_XANCH</name>
<gene>
    <name evidence="2" type="ORF">XAP7430_330002</name>
</gene>
<dbReference type="AlphaFoldDB" id="A0AB38DZM9"/>
<dbReference type="SUPFAM" id="SSF46785">
    <property type="entry name" value="Winged helix' DNA-binding domain"/>
    <property type="match status" value="1"/>
</dbReference>
<dbReference type="InterPro" id="IPR036390">
    <property type="entry name" value="WH_DNA-bd_sf"/>
</dbReference>
<accession>A0AB38DZM9</accession>
<protein>
    <submittedName>
        <fullName evidence="2">Phage replication protein</fullName>
    </submittedName>
</protein>